<sequence>MLQNLSIDPEFQSKIPPLTAEERSQLESNILEEGRIISPLIVWNGLIVDGHNRFDILKQHPEIEYTVLEKEFANRYEAIVWICKNQLGRRNLTPEQRKYLIGKQYEAEKVSRGGERPNSHMRDENGMFTAKSQNVTLRCDEGVIKRIADENNVSRMFVFRAEDFSQGVDAADEAVPGTRDKILSGKVKPTAAELAAVSRAAPEERPGLVAEICRPRQEKRTAREKQAAQEKIDAQEAESPLPELPKPNSGRRSQSRRILESIREISEKMLQPTGEIEEEDIFAEMEDALDTLIFRWNTCLQNNPALCLSGLEGIRRIGEQGIDFIKNFEQSIRKANTG</sequence>
<name>A0AA37IYN5_9FIRM</name>
<dbReference type="EMBL" id="BQKV01000038">
    <property type="protein sequence ID" value="GJN64645.1"/>
    <property type="molecule type" value="Genomic_DNA"/>
</dbReference>
<keyword evidence="3" id="KW-1185">Reference proteome</keyword>
<comment type="caution">
    <text evidence="2">The sequence shown here is derived from an EMBL/GenBank/DDBJ whole genome shotgun (WGS) entry which is preliminary data.</text>
</comment>
<proteinExistence type="predicted"/>
<evidence type="ECO:0000256" key="1">
    <source>
        <dbReference type="SAM" id="MobiDB-lite"/>
    </source>
</evidence>
<feature type="region of interest" description="Disordered" evidence="1">
    <location>
        <begin position="208"/>
        <end position="257"/>
    </location>
</feature>
<feature type="compositionally biased region" description="Basic and acidic residues" evidence="1">
    <location>
        <begin position="213"/>
        <end position="234"/>
    </location>
</feature>
<protein>
    <recommendedName>
        <fullName evidence="4">ParB/Sulfiredoxin domain-containing protein</fullName>
    </recommendedName>
</protein>
<evidence type="ECO:0000313" key="2">
    <source>
        <dbReference type="EMBL" id="GJN64645.1"/>
    </source>
</evidence>
<evidence type="ECO:0000313" key="3">
    <source>
        <dbReference type="Proteomes" id="UP001055185"/>
    </source>
</evidence>
<reference evidence="2" key="1">
    <citation type="journal article" date="2022" name="Int. J. Syst. Evol. Microbiol.">
        <title>Genome-based, phenotypic and chemotaxonomic classification of Faecalibacterium strains: proposal of three novel species Faecalibacterium duncaniae sp. nov., Faecalibacterium hattorii sp. nov. and Faecalibacterium gallinarum sp. nov. .</title>
        <authorList>
            <person name="Sakamoto M."/>
            <person name="Sakurai N."/>
            <person name="Tanno H."/>
            <person name="Iino T."/>
            <person name="Ohkuma M."/>
            <person name="Endo A."/>
        </authorList>
    </citation>
    <scope>NUCLEOTIDE SEQUENCE</scope>
    <source>
        <strain evidence="2">JCM 17207</strain>
    </source>
</reference>
<dbReference type="Proteomes" id="UP001055185">
    <property type="component" value="Unassembled WGS sequence"/>
</dbReference>
<accession>A0AA37IYN5</accession>
<dbReference type="AlphaFoldDB" id="A0AA37IYN5"/>
<evidence type="ECO:0008006" key="4">
    <source>
        <dbReference type="Google" id="ProtNLM"/>
    </source>
</evidence>
<organism evidence="2 3">
    <name type="scientific">Faecalibacterium gallinarum</name>
    <dbReference type="NCBI Taxonomy" id="2903556"/>
    <lineage>
        <taxon>Bacteria</taxon>
        <taxon>Bacillati</taxon>
        <taxon>Bacillota</taxon>
        <taxon>Clostridia</taxon>
        <taxon>Eubacteriales</taxon>
        <taxon>Oscillospiraceae</taxon>
        <taxon>Faecalibacterium</taxon>
    </lineage>
</organism>
<dbReference type="RefSeq" id="WP_238316839.1">
    <property type="nucleotide sequence ID" value="NZ_BQKV01000038.1"/>
</dbReference>
<gene>
    <name evidence="2" type="ORF">JCM17207_12700</name>
</gene>